<feature type="signal peptide" evidence="10">
    <location>
        <begin position="1"/>
        <end position="33"/>
    </location>
</feature>
<feature type="chain" id="PRO_5045398309" evidence="10">
    <location>
        <begin position="34"/>
        <end position="667"/>
    </location>
</feature>
<keyword evidence="13" id="KW-1185">Reference proteome</keyword>
<dbReference type="InterPro" id="IPR000719">
    <property type="entry name" value="Prot_kinase_dom"/>
</dbReference>
<dbReference type="PROSITE" id="PS00108">
    <property type="entry name" value="PROTEIN_KINASE_ST"/>
    <property type="match status" value="1"/>
</dbReference>
<evidence type="ECO:0000256" key="8">
    <source>
        <dbReference type="PROSITE-ProRule" id="PRU10141"/>
    </source>
</evidence>
<keyword evidence="5 12" id="KW-0418">Kinase</keyword>
<proteinExistence type="predicted"/>
<feature type="transmembrane region" description="Helical" evidence="9">
    <location>
        <begin position="263"/>
        <end position="288"/>
    </location>
</feature>
<keyword evidence="7" id="KW-0325">Glycoprotein</keyword>
<evidence type="ECO:0000313" key="13">
    <source>
        <dbReference type="Proteomes" id="UP001412067"/>
    </source>
</evidence>
<dbReference type="Gene3D" id="1.10.510.10">
    <property type="entry name" value="Transferase(Phosphotransferase) domain 1"/>
    <property type="match status" value="1"/>
</dbReference>
<dbReference type="CDD" id="cd14066">
    <property type="entry name" value="STKc_IRAK"/>
    <property type="match status" value="1"/>
</dbReference>
<dbReference type="PANTHER" id="PTHR46008">
    <property type="entry name" value="LEAF RUST 10 DISEASE-RESISTANCE LOCUS RECEPTOR-LIKE PROTEIN KINASE-LIKE 1.4"/>
    <property type="match status" value="1"/>
</dbReference>
<evidence type="ECO:0000256" key="3">
    <source>
        <dbReference type="ARBA" id="ARBA00022729"/>
    </source>
</evidence>
<dbReference type="Pfam" id="PF14380">
    <property type="entry name" value="WAK_assoc"/>
    <property type="match status" value="1"/>
</dbReference>
<evidence type="ECO:0000256" key="1">
    <source>
        <dbReference type="ARBA" id="ARBA00004167"/>
    </source>
</evidence>
<feature type="binding site" evidence="8">
    <location>
        <position position="365"/>
    </location>
    <ligand>
        <name>ATP</name>
        <dbReference type="ChEBI" id="CHEBI:30616"/>
    </ligand>
</feature>
<protein>
    <submittedName>
        <fullName evidence="12">Serine/threonine-protein kinase</fullName>
    </submittedName>
</protein>
<keyword evidence="3 10" id="KW-0732">Signal</keyword>
<dbReference type="InterPro" id="IPR011009">
    <property type="entry name" value="Kinase-like_dom_sf"/>
</dbReference>
<dbReference type="GO" id="GO:0016301">
    <property type="term" value="F:kinase activity"/>
    <property type="evidence" value="ECO:0007669"/>
    <property type="project" value="UniProtKB-KW"/>
</dbReference>
<sequence length="667" mass="74319">MKPNFFLPFFPFVLPPVFFFFLLLSSSLPSSLSTDYHYPKNCLPERCGGLINVSFPFWIRDLQSDYCGYPPFELQCDNGVAKLSMMEEDYHVLNISYQNRTATVSMSSSLTSLDNCLPLPYYNLSFSLTPFAVSSLNRELVFVYNCTAAAAAAVNGSTEIGCLDKRSYVYLGGEYQVQESKGSISDHCFAAVIPVLNSPSAEIKNYSKLLDDGFLLNWSAPDCSECMRSNGQCGYNNITGTFMCICSDRAHWKSCSEGSSKTALIIGLSTAAGGLCFIIICAICLILFRRWKVQRRRSKLFKRSASFAASNTECELGSSFSSPIFTYDELYEATNGFDASKELGDGGFGAVYKGKLKDGRVVAVKRLYENNFRRLEQFINEVKILSLLRHQNLVTLYGCTSRRSRELLLVYEFVPNGTVADHLHGPLASTSLLPWPARMSIAIETADALNYLHSIEPQIIHRDVKTTNILLDGGYHVKVADFGLSRLLPLDATHVSTSPQGTPGYVDPEYHQSYQLTDKSDVYSFGVVLMELISSKPAVDITRQRSEVNLANLALKMIQRQELSEFVDKGLGFESDYTVNAMITEFAGLGLRCLQSDRELRPGIKEVVDILRKIERIGFRVHEGHQRGEEDDAGKLQESTLLKKTVSPYSPNSVTERWLSMASALSS</sequence>
<dbReference type="EMBL" id="JBBWWR010000006">
    <property type="protein sequence ID" value="KAK8965530.1"/>
    <property type="molecule type" value="Genomic_DNA"/>
</dbReference>
<dbReference type="SUPFAM" id="SSF56112">
    <property type="entry name" value="Protein kinase-like (PK-like)"/>
    <property type="match status" value="1"/>
</dbReference>
<feature type="domain" description="Protein kinase" evidence="11">
    <location>
        <begin position="337"/>
        <end position="617"/>
    </location>
</feature>
<dbReference type="Gene3D" id="3.30.200.20">
    <property type="entry name" value="Phosphorylase Kinase, domain 1"/>
    <property type="match status" value="1"/>
</dbReference>
<evidence type="ECO:0000313" key="12">
    <source>
        <dbReference type="EMBL" id="KAK8965530.1"/>
    </source>
</evidence>
<keyword evidence="4 8" id="KW-0547">Nucleotide-binding</keyword>
<dbReference type="InterPro" id="IPR025287">
    <property type="entry name" value="WAK_GUB"/>
</dbReference>
<organism evidence="12 13">
    <name type="scientific">Platanthera guangdongensis</name>
    <dbReference type="NCBI Taxonomy" id="2320717"/>
    <lineage>
        <taxon>Eukaryota</taxon>
        <taxon>Viridiplantae</taxon>
        <taxon>Streptophyta</taxon>
        <taxon>Embryophyta</taxon>
        <taxon>Tracheophyta</taxon>
        <taxon>Spermatophyta</taxon>
        <taxon>Magnoliopsida</taxon>
        <taxon>Liliopsida</taxon>
        <taxon>Asparagales</taxon>
        <taxon>Orchidaceae</taxon>
        <taxon>Orchidoideae</taxon>
        <taxon>Orchideae</taxon>
        <taxon>Orchidinae</taxon>
        <taxon>Platanthera</taxon>
    </lineage>
</organism>
<evidence type="ECO:0000256" key="6">
    <source>
        <dbReference type="ARBA" id="ARBA00022840"/>
    </source>
</evidence>
<dbReference type="Pfam" id="PF13947">
    <property type="entry name" value="GUB_WAK_bind"/>
    <property type="match status" value="1"/>
</dbReference>
<comment type="subcellular location">
    <subcellularLocation>
        <location evidence="1">Membrane</location>
        <topology evidence="1">Single-pass membrane protein</topology>
    </subcellularLocation>
</comment>
<evidence type="ECO:0000256" key="9">
    <source>
        <dbReference type="SAM" id="Phobius"/>
    </source>
</evidence>
<comment type="caution">
    <text evidence="12">The sequence shown here is derived from an EMBL/GenBank/DDBJ whole genome shotgun (WGS) entry which is preliminary data.</text>
</comment>
<dbReference type="PROSITE" id="PS50011">
    <property type="entry name" value="PROTEIN_KINASE_DOM"/>
    <property type="match status" value="1"/>
</dbReference>
<keyword evidence="6 8" id="KW-0067">ATP-binding</keyword>
<dbReference type="PROSITE" id="PS00107">
    <property type="entry name" value="PROTEIN_KINASE_ATP"/>
    <property type="match status" value="1"/>
</dbReference>
<dbReference type="SMART" id="SM00220">
    <property type="entry name" value="S_TKc"/>
    <property type="match status" value="1"/>
</dbReference>
<keyword evidence="9" id="KW-0472">Membrane</keyword>
<reference evidence="12 13" key="1">
    <citation type="journal article" date="2022" name="Nat. Plants">
        <title>Genomes of leafy and leafless Platanthera orchids illuminate the evolution of mycoheterotrophy.</title>
        <authorList>
            <person name="Li M.H."/>
            <person name="Liu K.W."/>
            <person name="Li Z."/>
            <person name="Lu H.C."/>
            <person name="Ye Q.L."/>
            <person name="Zhang D."/>
            <person name="Wang J.Y."/>
            <person name="Li Y.F."/>
            <person name="Zhong Z.M."/>
            <person name="Liu X."/>
            <person name="Yu X."/>
            <person name="Liu D.K."/>
            <person name="Tu X.D."/>
            <person name="Liu B."/>
            <person name="Hao Y."/>
            <person name="Liao X.Y."/>
            <person name="Jiang Y.T."/>
            <person name="Sun W.H."/>
            <person name="Chen J."/>
            <person name="Chen Y.Q."/>
            <person name="Ai Y."/>
            <person name="Zhai J.W."/>
            <person name="Wu S.S."/>
            <person name="Zhou Z."/>
            <person name="Hsiao Y.Y."/>
            <person name="Wu W.L."/>
            <person name="Chen Y.Y."/>
            <person name="Lin Y.F."/>
            <person name="Hsu J.L."/>
            <person name="Li C.Y."/>
            <person name="Wang Z.W."/>
            <person name="Zhao X."/>
            <person name="Zhong W.Y."/>
            <person name="Ma X.K."/>
            <person name="Ma L."/>
            <person name="Huang J."/>
            <person name="Chen G.Z."/>
            <person name="Huang M.Z."/>
            <person name="Huang L."/>
            <person name="Peng D.H."/>
            <person name="Luo Y.B."/>
            <person name="Zou S.Q."/>
            <person name="Chen S.P."/>
            <person name="Lan S."/>
            <person name="Tsai W.C."/>
            <person name="Van de Peer Y."/>
            <person name="Liu Z.J."/>
        </authorList>
    </citation>
    <scope>NUCLEOTIDE SEQUENCE [LARGE SCALE GENOMIC DNA]</scope>
    <source>
        <strain evidence="12">Lor288</strain>
    </source>
</reference>
<keyword evidence="2" id="KW-0808">Transferase</keyword>
<keyword evidence="9" id="KW-1133">Transmembrane helix</keyword>
<dbReference type="InterPro" id="IPR008271">
    <property type="entry name" value="Ser/Thr_kinase_AS"/>
</dbReference>
<gene>
    <name evidence="12" type="ORF">KSP40_PGU003386</name>
</gene>
<evidence type="ECO:0000256" key="10">
    <source>
        <dbReference type="SAM" id="SignalP"/>
    </source>
</evidence>
<dbReference type="Proteomes" id="UP001412067">
    <property type="component" value="Unassembled WGS sequence"/>
</dbReference>
<evidence type="ECO:0000259" key="11">
    <source>
        <dbReference type="PROSITE" id="PS50011"/>
    </source>
</evidence>
<name>A0ABR2MMZ2_9ASPA</name>
<evidence type="ECO:0000256" key="5">
    <source>
        <dbReference type="ARBA" id="ARBA00022777"/>
    </source>
</evidence>
<dbReference type="PANTHER" id="PTHR46008:SF2">
    <property type="entry name" value="LEAF RUST 10 DISEASE-RESISTANCE LOCUS RECEPTOR-LIKE PROTEIN KINASE-LIKE 1.4"/>
    <property type="match status" value="1"/>
</dbReference>
<dbReference type="InterPro" id="IPR032872">
    <property type="entry name" value="WAK_assoc_C"/>
</dbReference>
<accession>A0ABR2MMZ2</accession>
<dbReference type="InterPro" id="IPR017441">
    <property type="entry name" value="Protein_kinase_ATP_BS"/>
</dbReference>
<evidence type="ECO:0000256" key="2">
    <source>
        <dbReference type="ARBA" id="ARBA00022679"/>
    </source>
</evidence>
<keyword evidence="9" id="KW-0812">Transmembrane</keyword>
<evidence type="ECO:0000256" key="4">
    <source>
        <dbReference type="ARBA" id="ARBA00022741"/>
    </source>
</evidence>
<dbReference type="Pfam" id="PF00069">
    <property type="entry name" value="Pkinase"/>
    <property type="match status" value="1"/>
</dbReference>
<evidence type="ECO:0000256" key="7">
    <source>
        <dbReference type="ARBA" id="ARBA00023180"/>
    </source>
</evidence>